<evidence type="ECO:0000313" key="3">
    <source>
        <dbReference type="Proteomes" id="UP000202511"/>
    </source>
</evidence>
<name>A0A0B5JBA3_9VIRU</name>
<feature type="compositionally biased region" description="Pro residues" evidence="1">
    <location>
        <begin position="146"/>
        <end position="159"/>
    </location>
</feature>
<organism evidence="2 3">
    <name type="scientific">Pandoravirus inopinatum</name>
    <dbReference type="NCBI Taxonomy" id="1605721"/>
    <lineage>
        <taxon>Viruses</taxon>
        <taxon>Pandoravirus</taxon>
    </lineage>
</organism>
<protein>
    <submittedName>
        <fullName evidence="2">Uncharacterized protein</fullName>
    </submittedName>
</protein>
<evidence type="ECO:0000313" key="2">
    <source>
        <dbReference type="EMBL" id="AJF96837.1"/>
    </source>
</evidence>
<feature type="compositionally biased region" description="Basic residues" evidence="1">
    <location>
        <begin position="95"/>
        <end position="110"/>
    </location>
</feature>
<dbReference type="Proteomes" id="UP000202511">
    <property type="component" value="Segment"/>
</dbReference>
<sequence length="159" mass="17861">MVSSRLEYLKSIEESKKNVEEGVQQRHTPALVVVVGCCLGEGLSLVCFFASRCSMSVFFRAFCSFDALLQGRKEDAGRKRRRPQPTVEIEEKQGQRRQKREQQKRHKPHRDRGCGQRCSRSGRGGGDGKKQEVVCSGANAVHRPPRAPFQPLPSPVADR</sequence>
<proteinExistence type="predicted"/>
<dbReference type="EMBL" id="KP136319">
    <property type="protein sequence ID" value="AJF96837.1"/>
    <property type="molecule type" value="Genomic_DNA"/>
</dbReference>
<dbReference type="KEGG" id="vg:23461754"/>
<reference evidence="2 3" key="1">
    <citation type="journal article" date="2015" name="Parasitol. Res.">
        <title>Viruses in close associations with free-living amoebae.</title>
        <authorList>
            <person name="Scheid P."/>
        </authorList>
    </citation>
    <scope>NUCLEOTIDE SEQUENCE [LARGE SCALE GENOMIC DNA]</scope>
    <source>
        <strain evidence="2">KlaHel</strain>
    </source>
</reference>
<feature type="region of interest" description="Disordered" evidence="1">
    <location>
        <begin position="73"/>
        <end position="159"/>
    </location>
</feature>
<evidence type="ECO:0000256" key="1">
    <source>
        <dbReference type="SAM" id="MobiDB-lite"/>
    </source>
</evidence>
<dbReference type="RefSeq" id="YP_009119072.1">
    <property type="nucleotide sequence ID" value="NC_026440.1"/>
</dbReference>
<accession>A0A0B5JBA3</accession>
<dbReference type="GeneID" id="23461754"/>